<accession>A0ABW8K9J4</accession>
<protein>
    <submittedName>
        <fullName evidence="1">Uncharacterized protein</fullName>
    </submittedName>
</protein>
<keyword evidence="2" id="KW-1185">Reference proteome</keyword>
<organism evidence="1 2">
    <name type="scientific">Dyella koreensis</name>
    <dbReference type="NCBI Taxonomy" id="311235"/>
    <lineage>
        <taxon>Bacteria</taxon>
        <taxon>Pseudomonadati</taxon>
        <taxon>Pseudomonadota</taxon>
        <taxon>Gammaproteobacteria</taxon>
        <taxon>Lysobacterales</taxon>
        <taxon>Rhodanobacteraceae</taxon>
        <taxon>Dyella</taxon>
    </lineage>
</organism>
<evidence type="ECO:0000313" key="1">
    <source>
        <dbReference type="EMBL" id="MFK2919511.1"/>
    </source>
</evidence>
<comment type="caution">
    <text evidence="1">The sequence shown here is derived from an EMBL/GenBank/DDBJ whole genome shotgun (WGS) entry which is preliminary data.</text>
</comment>
<dbReference type="RefSeq" id="WP_379984448.1">
    <property type="nucleotide sequence ID" value="NZ_JADIKD010000012.1"/>
</dbReference>
<reference evidence="1 2" key="1">
    <citation type="submission" date="2020-10" db="EMBL/GenBank/DDBJ databases">
        <title>Phylogeny of dyella-like bacteria.</title>
        <authorList>
            <person name="Fu J."/>
        </authorList>
    </citation>
    <scope>NUCLEOTIDE SEQUENCE [LARGE SCALE GENOMIC DNA]</scope>
    <source>
        <strain evidence="1 2">BB4</strain>
    </source>
</reference>
<proteinExistence type="predicted"/>
<dbReference type="Proteomes" id="UP001620408">
    <property type="component" value="Unassembled WGS sequence"/>
</dbReference>
<dbReference type="EMBL" id="JADIKD010000012">
    <property type="protein sequence ID" value="MFK2919511.1"/>
    <property type="molecule type" value="Genomic_DNA"/>
</dbReference>
<evidence type="ECO:0000313" key="2">
    <source>
        <dbReference type="Proteomes" id="UP001620408"/>
    </source>
</evidence>
<gene>
    <name evidence="1" type="ORF">ISS97_19770</name>
</gene>
<sequence length="122" mass="13313">MPSVMDSSPHRASPIDVLRHLASQGSFEHPLQSGTSASDARAVAMRRDLVTMVSAIDPEDPAALAQIRQPMLRRIVLAEWGEGALSDPVSLVMLRAVDRLVAIDPELRELLQRAAIVLKREA</sequence>
<name>A0ABW8K9J4_9GAMM</name>